<dbReference type="EMBL" id="CP102480">
    <property type="protein sequence ID" value="UUX50436.1"/>
    <property type="molecule type" value="Genomic_DNA"/>
</dbReference>
<dbReference type="AlphaFoldDB" id="A0A9J7AVY1"/>
<dbReference type="KEGG" id="naci:NUH88_01815"/>
<sequence>MSSGLGGHGSLSDYAVTDELRARFHIPEEWRFAIPKLVEWRDCDGFAHVNHTAYFSWYESLRNIYFEVLGHPRHAMNVPGLVMKHLESDYIRGLSYHVPICVTGRTVSMRNTSMVMEYATWDEQGCCNWSTQLFVMIVNSTGQKAPISDDLRAAIIDLDHPEQS</sequence>
<name>A0A9J7AVY1_9PROT</name>
<dbReference type="CDD" id="cd00586">
    <property type="entry name" value="4HBT"/>
    <property type="match status" value="1"/>
</dbReference>
<proteinExistence type="inferred from homology"/>
<evidence type="ECO:0000256" key="2">
    <source>
        <dbReference type="ARBA" id="ARBA00022801"/>
    </source>
</evidence>
<evidence type="ECO:0000313" key="3">
    <source>
        <dbReference type="EMBL" id="UUX50436.1"/>
    </source>
</evidence>
<comment type="similarity">
    <text evidence="1">Belongs to the 4-hydroxybenzoyl-CoA thioesterase family.</text>
</comment>
<dbReference type="RefSeq" id="WP_257769607.1">
    <property type="nucleotide sequence ID" value="NZ_CP102480.1"/>
</dbReference>
<protein>
    <submittedName>
        <fullName evidence="3">Thioesterase family protein</fullName>
    </submittedName>
</protein>
<dbReference type="InterPro" id="IPR050563">
    <property type="entry name" value="4-hydroxybenzoyl-CoA_TE"/>
</dbReference>
<keyword evidence="2" id="KW-0378">Hydrolase</keyword>
<dbReference type="InterPro" id="IPR029069">
    <property type="entry name" value="HotDog_dom_sf"/>
</dbReference>
<accession>A0A9J7AVY1</accession>
<dbReference type="Pfam" id="PF13279">
    <property type="entry name" value="4HBT_2"/>
    <property type="match status" value="1"/>
</dbReference>
<dbReference type="Gene3D" id="3.10.129.10">
    <property type="entry name" value="Hotdog Thioesterase"/>
    <property type="match status" value="1"/>
</dbReference>
<dbReference type="SUPFAM" id="SSF54637">
    <property type="entry name" value="Thioesterase/thiol ester dehydrase-isomerase"/>
    <property type="match status" value="1"/>
</dbReference>
<gene>
    <name evidence="3" type="ORF">NUH88_01815</name>
</gene>
<dbReference type="PANTHER" id="PTHR31793:SF27">
    <property type="entry name" value="NOVEL THIOESTERASE SUPERFAMILY DOMAIN AND SAPOSIN A-TYPE DOMAIN CONTAINING PROTEIN (0610012H03RIK)"/>
    <property type="match status" value="1"/>
</dbReference>
<reference evidence="3" key="1">
    <citation type="submission" date="2022-08" db="EMBL/GenBank/DDBJ databases">
        <title>Nisaea acidiphila sp. nov., isolated from a marine algal debris and emended description of the genus Nisaea Urios et al. 2008.</title>
        <authorList>
            <person name="Kwon K."/>
        </authorList>
    </citation>
    <scope>NUCLEOTIDE SEQUENCE</scope>
    <source>
        <strain evidence="3">MEBiC11861</strain>
    </source>
</reference>
<dbReference type="PANTHER" id="PTHR31793">
    <property type="entry name" value="4-HYDROXYBENZOYL-COA THIOESTERASE FAMILY MEMBER"/>
    <property type="match status" value="1"/>
</dbReference>
<evidence type="ECO:0000256" key="1">
    <source>
        <dbReference type="ARBA" id="ARBA00005953"/>
    </source>
</evidence>
<evidence type="ECO:0000313" key="4">
    <source>
        <dbReference type="Proteomes" id="UP001060336"/>
    </source>
</evidence>
<keyword evidence="4" id="KW-1185">Reference proteome</keyword>
<organism evidence="3 4">
    <name type="scientific">Nisaea acidiphila</name>
    <dbReference type="NCBI Taxonomy" id="1862145"/>
    <lineage>
        <taxon>Bacteria</taxon>
        <taxon>Pseudomonadati</taxon>
        <taxon>Pseudomonadota</taxon>
        <taxon>Alphaproteobacteria</taxon>
        <taxon>Rhodospirillales</taxon>
        <taxon>Thalassobaculaceae</taxon>
        <taxon>Nisaea</taxon>
    </lineage>
</organism>
<dbReference type="GO" id="GO:0047617">
    <property type="term" value="F:fatty acyl-CoA hydrolase activity"/>
    <property type="evidence" value="ECO:0007669"/>
    <property type="project" value="TreeGrafter"/>
</dbReference>
<dbReference type="Proteomes" id="UP001060336">
    <property type="component" value="Chromosome"/>
</dbReference>